<organism evidence="3 4">
    <name type="scientific">Arthroderma otae (strain ATCC MYA-4605 / CBS 113480)</name>
    <name type="common">Microsporum canis</name>
    <dbReference type="NCBI Taxonomy" id="554155"/>
    <lineage>
        <taxon>Eukaryota</taxon>
        <taxon>Fungi</taxon>
        <taxon>Dikarya</taxon>
        <taxon>Ascomycota</taxon>
        <taxon>Pezizomycotina</taxon>
        <taxon>Eurotiomycetes</taxon>
        <taxon>Eurotiomycetidae</taxon>
        <taxon>Onygenales</taxon>
        <taxon>Arthrodermataceae</taxon>
        <taxon>Microsporum</taxon>
    </lineage>
</organism>
<dbReference type="Proteomes" id="UP000002035">
    <property type="component" value="Unassembled WGS sequence"/>
</dbReference>
<dbReference type="AlphaFoldDB" id="C5FYT8"/>
<keyword evidence="2" id="KW-0812">Transmembrane</keyword>
<feature type="compositionally biased region" description="Polar residues" evidence="1">
    <location>
        <begin position="15"/>
        <end position="24"/>
    </location>
</feature>
<evidence type="ECO:0000313" key="4">
    <source>
        <dbReference type="Proteomes" id="UP000002035"/>
    </source>
</evidence>
<keyword evidence="2" id="KW-1133">Transmembrane helix</keyword>
<dbReference type="VEuPathDB" id="FungiDB:MCYG_07505"/>
<dbReference type="eggNOG" id="ENOG502T2QG">
    <property type="taxonomic scope" value="Eukaryota"/>
</dbReference>
<accession>C5FYT8</accession>
<feature type="region of interest" description="Disordered" evidence="1">
    <location>
        <begin position="1"/>
        <end position="24"/>
    </location>
</feature>
<proteinExistence type="predicted"/>
<feature type="transmembrane region" description="Helical" evidence="2">
    <location>
        <begin position="32"/>
        <end position="51"/>
    </location>
</feature>
<evidence type="ECO:0000256" key="1">
    <source>
        <dbReference type="SAM" id="MobiDB-lite"/>
    </source>
</evidence>
<dbReference type="OrthoDB" id="4487429at2759"/>
<keyword evidence="2" id="KW-0472">Membrane</keyword>
<sequence>MTSALGERSTDASKSEVTTEIPQSASARQSRPYKYCITLLVILIPALYYLYRDRLPWHKGQYPYRPDNDDRYWTLDHPPKDQEPEPFYPIKRYSLEYRGVYGLDTSRPWRCPISESTVSAIRNDHSTRSRRMHFAQDYGFTGLASGRCLLNGLRASSGLRFPESGGVWFVDTSDGWEGLHPQRMGLYNAITMEERCNVLKDLGGKFCQDIQTCPEMAPLLAPPEAWIGV</sequence>
<dbReference type="STRING" id="554155.C5FYT8"/>
<dbReference type="OMA" id="ASEWEND"/>
<evidence type="ECO:0000256" key="2">
    <source>
        <dbReference type="SAM" id="Phobius"/>
    </source>
</evidence>
<name>C5FYT8_ARTOC</name>
<dbReference type="EMBL" id="DS995707">
    <property type="protein sequence ID" value="EEQ34686.1"/>
    <property type="molecule type" value="Genomic_DNA"/>
</dbReference>
<reference evidence="4" key="1">
    <citation type="journal article" date="2012" name="MBio">
        <title>Comparative genome analysis of Trichophyton rubrum and related dermatophytes reveals candidate genes involved in infection.</title>
        <authorList>
            <person name="Martinez D.A."/>
            <person name="Oliver B.G."/>
            <person name="Graeser Y."/>
            <person name="Goldberg J.M."/>
            <person name="Li W."/>
            <person name="Martinez-Rossi N.M."/>
            <person name="Monod M."/>
            <person name="Shelest E."/>
            <person name="Barton R.C."/>
            <person name="Birch E."/>
            <person name="Brakhage A.A."/>
            <person name="Chen Z."/>
            <person name="Gurr S.J."/>
            <person name="Heiman D."/>
            <person name="Heitman J."/>
            <person name="Kosti I."/>
            <person name="Rossi A."/>
            <person name="Saif S."/>
            <person name="Samalova M."/>
            <person name="Saunders C.W."/>
            <person name="Shea T."/>
            <person name="Summerbell R.C."/>
            <person name="Xu J."/>
            <person name="Young S."/>
            <person name="Zeng Q."/>
            <person name="Birren B.W."/>
            <person name="Cuomo C.A."/>
            <person name="White T.C."/>
        </authorList>
    </citation>
    <scope>NUCLEOTIDE SEQUENCE [LARGE SCALE GENOMIC DNA]</scope>
    <source>
        <strain evidence="4">ATCC MYA-4605 / CBS 113480</strain>
    </source>
</reference>
<gene>
    <name evidence="3" type="ORF">MCYG_07505</name>
</gene>
<dbReference type="HOGENOM" id="CLU_1094369_0_0_1"/>
<dbReference type="RefSeq" id="XP_002843722.1">
    <property type="nucleotide sequence ID" value="XM_002843676.1"/>
</dbReference>
<evidence type="ECO:0000313" key="3">
    <source>
        <dbReference type="EMBL" id="EEQ34686.1"/>
    </source>
</evidence>
<protein>
    <submittedName>
        <fullName evidence="3">Uncharacterized protein</fullName>
    </submittedName>
</protein>
<dbReference type="GeneID" id="9225228"/>
<keyword evidence="4" id="KW-1185">Reference proteome</keyword>